<keyword evidence="3" id="KW-1003">Cell membrane</keyword>
<evidence type="ECO:0000259" key="8">
    <source>
        <dbReference type="Pfam" id="PF01757"/>
    </source>
</evidence>
<keyword evidence="6 7" id="KW-0472">Membrane</keyword>
<evidence type="ECO:0000256" key="6">
    <source>
        <dbReference type="ARBA" id="ARBA00023136"/>
    </source>
</evidence>
<evidence type="ECO:0000313" key="10">
    <source>
        <dbReference type="Proteomes" id="UP001597301"/>
    </source>
</evidence>
<keyword evidence="5 7" id="KW-1133">Transmembrane helix</keyword>
<dbReference type="PANTHER" id="PTHR40074:SF2">
    <property type="entry name" value="O-ACETYLTRANSFERASE WECH"/>
    <property type="match status" value="1"/>
</dbReference>
<evidence type="ECO:0000313" key="9">
    <source>
        <dbReference type="EMBL" id="MFD1706496.1"/>
    </source>
</evidence>
<comment type="caution">
    <text evidence="9">The sequence shown here is derived from an EMBL/GenBank/DDBJ whole genome shotgun (WGS) entry which is preliminary data.</text>
</comment>
<proteinExistence type="inferred from homology"/>
<feature type="transmembrane region" description="Helical" evidence="7">
    <location>
        <begin position="79"/>
        <end position="97"/>
    </location>
</feature>
<feature type="transmembrane region" description="Helical" evidence="7">
    <location>
        <begin position="235"/>
        <end position="253"/>
    </location>
</feature>
<feature type="transmembrane region" description="Helical" evidence="7">
    <location>
        <begin position="40"/>
        <end position="59"/>
    </location>
</feature>
<reference evidence="10" key="1">
    <citation type="journal article" date="2019" name="Int. J. Syst. Evol. Microbiol.">
        <title>The Global Catalogue of Microorganisms (GCM) 10K type strain sequencing project: providing services to taxonomists for standard genome sequencing and annotation.</title>
        <authorList>
            <consortium name="The Broad Institute Genomics Platform"/>
            <consortium name="The Broad Institute Genome Sequencing Center for Infectious Disease"/>
            <person name="Wu L."/>
            <person name="Ma J."/>
        </authorList>
    </citation>
    <scope>NUCLEOTIDE SEQUENCE [LARGE SCALE GENOMIC DNA]</scope>
    <source>
        <strain evidence="10">CGMCC 1.12295</strain>
    </source>
</reference>
<keyword evidence="10" id="KW-1185">Reference proteome</keyword>
<comment type="subcellular location">
    <subcellularLocation>
        <location evidence="1">Cell membrane</location>
        <topology evidence="1">Multi-pass membrane protein</topology>
    </subcellularLocation>
</comment>
<dbReference type="InterPro" id="IPR002656">
    <property type="entry name" value="Acyl_transf_3_dom"/>
</dbReference>
<feature type="transmembrane region" description="Helical" evidence="7">
    <location>
        <begin position="144"/>
        <end position="159"/>
    </location>
</feature>
<name>A0ABW4KIC9_9BACI</name>
<keyword evidence="9" id="KW-0012">Acyltransferase</keyword>
<evidence type="ECO:0000256" key="7">
    <source>
        <dbReference type="SAM" id="Phobius"/>
    </source>
</evidence>
<dbReference type="Proteomes" id="UP001597301">
    <property type="component" value="Unassembled WGS sequence"/>
</dbReference>
<feature type="transmembrane region" description="Helical" evidence="7">
    <location>
        <begin position="260"/>
        <end position="278"/>
    </location>
</feature>
<comment type="similarity">
    <text evidence="2">Belongs to the acyltransferase 3 family.</text>
</comment>
<feature type="transmembrane region" description="Helical" evidence="7">
    <location>
        <begin position="298"/>
        <end position="326"/>
    </location>
</feature>
<feature type="transmembrane region" description="Helical" evidence="7">
    <location>
        <begin position="171"/>
        <end position="190"/>
    </location>
</feature>
<gene>
    <name evidence="9" type="ORF">ACFSCZ_06975</name>
</gene>
<feature type="domain" description="Acyltransferase 3" evidence="8">
    <location>
        <begin position="3"/>
        <end position="311"/>
    </location>
</feature>
<feature type="transmembrane region" description="Helical" evidence="7">
    <location>
        <begin position="202"/>
        <end position="223"/>
    </location>
</feature>
<sequence length="344" mass="39872">MIKEWNMLRVAACLTIVLLHSMTQTSRVLGQPQTEFYHFGRILMCFATPTFIVLSIIILANRYNDKLPKNFWESRIKYIYLPFISFGIIDALVGNYLKPNLLLDQKILDNVLTGKFIGWFILVIFQFYLLHFLVVRFKISVRKLFPFSVLIMGIYLYLINHDIITLGKYSYALKLPFIAWFGYFTSAFLVGKHYKTIAPKLYKYRWLTLVLLAASIGLVYLSYRLGNTAVDSRRFDLYPLVISMSAVILAWGQSLPNLKIVNLVSNYSFGIYLLHWQFQRLIAPHLPIFSSNYTYNVILLFLTSLVCSMLTIKIISFIPFGSFIIGKTKKLKKSKMKPQQVNVA</sequence>
<evidence type="ECO:0000256" key="2">
    <source>
        <dbReference type="ARBA" id="ARBA00007400"/>
    </source>
</evidence>
<evidence type="ECO:0000256" key="3">
    <source>
        <dbReference type="ARBA" id="ARBA00022475"/>
    </source>
</evidence>
<keyword evidence="4 7" id="KW-0812">Transmembrane</keyword>
<protein>
    <submittedName>
        <fullName evidence="9">Acyltransferase family protein</fullName>
    </submittedName>
</protein>
<organism evidence="9 10">
    <name type="scientific">Siminovitchia sediminis</name>
    <dbReference type="NCBI Taxonomy" id="1274353"/>
    <lineage>
        <taxon>Bacteria</taxon>
        <taxon>Bacillati</taxon>
        <taxon>Bacillota</taxon>
        <taxon>Bacilli</taxon>
        <taxon>Bacillales</taxon>
        <taxon>Bacillaceae</taxon>
        <taxon>Siminovitchia</taxon>
    </lineage>
</organism>
<evidence type="ECO:0000256" key="1">
    <source>
        <dbReference type="ARBA" id="ARBA00004651"/>
    </source>
</evidence>
<evidence type="ECO:0000256" key="5">
    <source>
        <dbReference type="ARBA" id="ARBA00022989"/>
    </source>
</evidence>
<dbReference type="Pfam" id="PF01757">
    <property type="entry name" value="Acyl_transf_3"/>
    <property type="match status" value="1"/>
</dbReference>
<dbReference type="EMBL" id="JBHUEO010000013">
    <property type="protein sequence ID" value="MFD1706496.1"/>
    <property type="molecule type" value="Genomic_DNA"/>
</dbReference>
<evidence type="ECO:0000256" key="4">
    <source>
        <dbReference type="ARBA" id="ARBA00022692"/>
    </source>
</evidence>
<keyword evidence="9" id="KW-0808">Transferase</keyword>
<accession>A0ABW4KIC9</accession>
<dbReference type="GO" id="GO:0016746">
    <property type="term" value="F:acyltransferase activity"/>
    <property type="evidence" value="ECO:0007669"/>
    <property type="project" value="UniProtKB-KW"/>
</dbReference>
<dbReference type="PANTHER" id="PTHR40074">
    <property type="entry name" value="O-ACETYLTRANSFERASE WECH"/>
    <property type="match status" value="1"/>
</dbReference>
<dbReference type="RefSeq" id="WP_380773101.1">
    <property type="nucleotide sequence ID" value="NZ_JBHUEO010000013.1"/>
</dbReference>
<feature type="transmembrane region" description="Helical" evidence="7">
    <location>
        <begin position="117"/>
        <end position="137"/>
    </location>
</feature>